<comment type="similarity">
    <text evidence="1">Belongs to the ACBP family.</text>
</comment>
<dbReference type="SUPFAM" id="SSF48371">
    <property type="entry name" value="ARM repeat"/>
    <property type="match status" value="1"/>
</dbReference>
<dbReference type="PANTHER" id="PTHR23310:SF62">
    <property type="entry name" value="ACYL-COA BINDING PROTEIN 1, ISOFORM A"/>
    <property type="match status" value="1"/>
</dbReference>
<feature type="compositionally biased region" description="Acidic residues" evidence="3">
    <location>
        <begin position="1355"/>
        <end position="1364"/>
    </location>
</feature>
<dbReference type="InterPro" id="IPR014352">
    <property type="entry name" value="FERM/acyl-CoA-bd_prot_sf"/>
</dbReference>
<dbReference type="CDD" id="cd00435">
    <property type="entry name" value="ACBP"/>
    <property type="match status" value="1"/>
</dbReference>
<dbReference type="SMART" id="SM00320">
    <property type="entry name" value="WD40"/>
    <property type="match status" value="3"/>
</dbReference>
<dbReference type="SUPFAM" id="SSF50978">
    <property type="entry name" value="WD40 repeat-like"/>
    <property type="match status" value="1"/>
</dbReference>
<dbReference type="PANTHER" id="PTHR23310">
    <property type="entry name" value="ACYL-COA-BINDING PROTEIN, ACBP"/>
    <property type="match status" value="1"/>
</dbReference>
<dbReference type="PRINTS" id="PR00689">
    <property type="entry name" value="ACOABINDINGP"/>
</dbReference>
<protein>
    <recommendedName>
        <fullName evidence="4">ACB domain-containing protein</fullName>
    </recommendedName>
</protein>
<dbReference type="InterPro" id="IPR015943">
    <property type="entry name" value="WD40/YVTN_repeat-like_dom_sf"/>
</dbReference>
<feature type="domain" description="ACB" evidence="4">
    <location>
        <begin position="1939"/>
        <end position="2021"/>
    </location>
</feature>
<organism evidence="5 6">
    <name type="scientific">Adineta ricciae</name>
    <name type="common">Rotifer</name>
    <dbReference type="NCBI Taxonomy" id="249248"/>
    <lineage>
        <taxon>Eukaryota</taxon>
        <taxon>Metazoa</taxon>
        <taxon>Spiralia</taxon>
        <taxon>Gnathifera</taxon>
        <taxon>Rotifera</taxon>
        <taxon>Eurotatoria</taxon>
        <taxon>Bdelloidea</taxon>
        <taxon>Adinetida</taxon>
        <taxon>Adinetidae</taxon>
        <taxon>Adineta</taxon>
    </lineage>
</organism>
<evidence type="ECO:0000313" key="6">
    <source>
        <dbReference type="Proteomes" id="UP000663828"/>
    </source>
</evidence>
<feature type="compositionally biased region" description="Basic and acidic residues" evidence="3">
    <location>
        <begin position="1329"/>
        <end position="1354"/>
    </location>
</feature>
<dbReference type="Gene3D" id="1.20.80.10">
    <property type="match status" value="1"/>
</dbReference>
<dbReference type="InterPro" id="IPR035984">
    <property type="entry name" value="Acyl-CoA-binding_sf"/>
</dbReference>
<feature type="region of interest" description="Disordered" evidence="3">
    <location>
        <begin position="739"/>
        <end position="762"/>
    </location>
</feature>
<accession>A0A814NSK2</accession>
<evidence type="ECO:0000256" key="2">
    <source>
        <dbReference type="ARBA" id="ARBA00023121"/>
    </source>
</evidence>
<dbReference type="InterPro" id="IPR036322">
    <property type="entry name" value="WD40_repeat_dom_sf"/>
</dbReference>
<feature type="compositionally biased region" description="Polar residues" evidence="3">
    <location>
        <begin position="1466"/>
        <end position="1486"/>
    </location>
</feature>
<sequence length="2021" mass="229470">MLHQPKLLSWSAAKTRIINQIQYTAKSHEEPPLRSSLGSRIPQFPLFSSRSLTKFQFDTHLQAFTYYRANDDDEDSRNVEDIIITSLFYDDPKDPRSAVFVYFTSLTTGIIRRCLKYDFQFPSFQLLKYISRLELVVGYSNNRIYLLSNKNGALKYLTSIGCPGTARRIIYDRTIRSRDVIYVGGDNGLFVRWYLDGYDLRLGDRLKSVFINRQQNIIDMKLDPISHKLFVVAHKGCLIFDTLLNRESASVLSAHGAPVTCANIYGYSIIMGFGDGVMKIFEIGSESIPVRYQLQVHHAAMIGLLISTDGVIITGANDGSVCFYSLESLVKLGEHRFTESIERIMFVRGEDVLVKFKNDLQLLNYTLPIRSFSGALQTIDNLRVTFPVGSIPSRVVTRSTHNLFTVYNPRSSQIINIIPLSPNRITVNDFIYDSAGEILYISTNKAICSYNCSSQPCYLLNMFEFSLLPEHTKKRRAFGVVFVGTTNGKLYLVPGDHGLKYALLSDTPEVLFSSYQILKETATVDTLEIFQSYETYTTRGGARYLLAIGNDFHAKFYRLSISGHEIFLRELGITIHLDAPCIAAAMAEYRIAIACAYRGYIRMYAITIHGLDEISPKDILYEHSPIKSLTGCDTLGLFATLNNTNEIMLWTRNNEAIRKLKCDIPLMSLAALNDRGDILLITSRKLYFLMISDFAPENILFDLTKKTIKDDPIELPVQFNKKFDPMNLVEIGKEIIHPKTPSPPFLRQSKKKQPGSKRTLPDSAQAVQLDAQTVPKIPTDVEETDVLGFFEQIEHDQAQAERAKLLAQKKVYPIAPDGYIPNSTIRSMFQIKDLEPVDVKIFRLRLIPPSTADTATTELDEQRKRFAVLNNFDESIFQLLNKIDILDNLENKTNKSVNWQNDDDEWVELSDPDVVIAGTTSKPTPIQKPRKLKPISDAPTSRSTESVPDVFKRLKKEPWWKPSDGDTNSSPRSMLLYLLEILKAKQKNSYEPACNYVTEIFKTYGIEPALVDQILDILINHLAQSENDPLDVHTVRTISQFMIETKNIVVSLLNFALKHEAESQLRQETINAIKFITDVNNSEDIELVFENMPTVYVSYGLRLKLSIQAVLYIPYLQSAAEDTFSLKTIIERIKNKQKKPAIDSVTEEEETADDNIHPLLKKISEERWFPRADLPVTLDSIIDAILSKLPNASKTMFKTLTNYLIQLHRVIGYSKEQFKRVADGVISLLSHVDADYRLRAASVLAELGQETKAIDIALLNSFVNDTRVLVRTECIDALKKLTGITSDTVLKDCADDIEYLQSLPEENFSLQNYLNEKVRRAPAATAEKSTIDEQKLTPVHEQEEGGEGERNEGADDKEEEEEEQRDNLPKDEDDHEQSNTFLDDSQYPAATNQNIAEIDDIITFVRSRSPSPDIHVDLHTENVPAVKPTTDPGIRVEIHDRSKPHVPRGRRELPPPRHSSRPRTKSVGTTNQSNRVPIKTTGSNSSPDRKFSLLPNTVDMWNSYGKQNNDDDEDIGFNTNLPVNTEPTIDPIQSIIDDHKRHDGYYRMIPKRPILVPHKVTLGDVFGDQLHIILDRTTPNQPPPTATAEATTTMHLSDLNRNKHHLHEVEFVQLLSSLMIRGIQLHRRHKRVIPGPFTSNASSLDNFNNPLTISQVHLHPFTDPQQTNSTTSLQLPTIYKPRRSASEIARIRADAQTKAMREGINLRKVNDMEDALSSLLRADREHRRSRLNPINISYAPDATTTTSDHQELTHAMVLEQLLKAQGTSNPHHCIQQISRTYPKFKPLLHSRVPPDLISVIWNDPVMRQIASVISAKQVTGTTLILHYQRTPAATFDDENSSNFFDYTAPNHLLASHQQHRDDHKKTILPPVQRIRIPLPRHVLKFAYREFVTDPPETTLDTLHNETTSRSRRRRLFMHLHMGPNDDHFFFHYYILSTMSQAEFDQAAADVKNLSKKPSDDQLLKLYGLFKQATAGDNNTSKPGMLDLKGKAKWEAWNSNKGKDQATAQQEYVALVRQLQSQ</sequence>
<dbReference type="PROSITE" id="PS51228">
    <property type="entry name" value="ACB_2"/>
    <property type="match status" value="1"/>
</dbReference>
<evidence type="ECO:0000259" key="4">
    <source>
        <dbReference type="PROSITE" id="PS51228"/>
    </source>
</evidence>
<dbReference type="GO" id="GO:0000062">
    <property type="term" value="F:fatty-acyl-CoA binding"/>
    <property type="evidence" value="ECO:0007669"/>
    <property type="project" value="InterPro"/>
</dbReference>
<dbReference type="Proteomes" id="UP000663828">
    <property type="component" value="Unassembled WGS sequence"/>
</dbReference>
<dbReference type="InterPro" id="IPR000582">
    <property type="entry name" value="Acyl-CoA-binding_protein"/>
</dbReference>
<dbReference type="InterPro" id="IPR022408">
    <property type="entry name" value="Acyl-CoA-binding_prot_CS"/>
</dbReference>
<gene>
    <name evidence="5" type="ORF">XAT740_LOCUS18097</name>
</gene>
<dbReference type="GO" id="GO:0006631">
    <property type="term" value="P:fatty acid metabolic process"/>
    <property type="evidence" value="ECO:0007669"/>
    <property type="project" value="TreeGrafter"/>
</dbReference>
<feature type="compositionally biased region" description="Polar residues" evidence="3">
    <location>
        <begin position="1378"/>
        <end position="1388"/>
    </location>
</feature>
<evidence type="ECO:0000313" key="5">
    <source>
        <dbReference type="EMBL" id="CAF1096055.1"/>
    </source>
</evidence>
<dbReference type="Pfam" id="PF00887">
    <property type="entry name" value="ACBP"/>
    <property type="match status" value="1"/>
</dbReference>
<name>A0A814NSK2_ADIRI</name>
<feature type="region of interest" description="Disordered" evidence="3">
    <location>
        <begin position="918"/>
        <end position="948"/>
    </location>
</feature>
<evidence type="ECO:0000256" key="3">
    <source>
        <dbReference type="SAM" id="MobiDB-lite"/>
    </source>
</evidence>
<proteinExistence type="inferred from homology"/>
<reference evidence="5" key="1">
    <citation type="submission" date="2021-02" db="EMBL/GenBank/DDBJ databases">
        <authorList>
            <person name="Nowell W R."/>
        </authorList>
    </citation>
    <scope>NUCLEOTIDE SEQUENCE</scope>
</reference>
<feature type="region of interest" description="Disordered" evidence="3">
    <location>
        <begin position="1424"/>
        <end position="1491"/>
    </location>
</feature>
<dbReference type="InterPro" id="IPR001680">
    <property type="entry name" value="WD40_rpt"/>
</dbReference>
<keyword evidence="2" id="KW-0446">Lipid-binding</keyword>
<dbReference type="PROSITE" id="PS00880">
    <property type="entry name" value="ACB_1"/>
    <property type="match status" value="1"/>
</dbReference>
<comment type="caution">
    <text evidence="5">The sequence shown here is derived from an EMBL/GenBank/DDBJ whole genome shotgun (WGS) entry which is preliminary data.</text>
</comment>
<dbReference type="Gene3D" id="2.130.10.10">
    <property type="entry name" value="YVTN repeat-like/Quinoprotein amine dehydrogenase"/>
    <property type="match status" value="1"/>
</dbReference>
<dbReference type="SUPFAM" id="SSF47027">
    <property type="entry name" value="Acyl-CoA binding protein"/>
    <property type="match status" value="1"/>
</dbReference>
<dbReference type="InterPro" id="IPR016024">
    <property type="entry name" value="ARM-type_fold"/>
</dbReference>
<keyword evidence="6" id="KW-1185">Reference proteome</keyword>
<feature type="compositionally biased region" description="Basic and acidic residues" evidence="3">
    <location>
        <begin position="1434"/>
        <end position="1455"/>
    </location>
</feature>
<feature type="region of interest" description="Disordered" evidence="3">
    <location>
        <begin position="1324"/>
        <end position="1388"/>
    </location>
</feature>
<dbReference type="EMBL" id="CAJNOR010001198">
    <property type="protein sequence ID" value="CAF1096055.1"/>
    <property type="molecule type" value="Genomic_DNA"/>
</dbReference>
<evidence type="ECO:0000256" key="1">
    <source>
        <dbReference type="ARBA" id="ARBA00005567"/>
    </source>
</evidence>